<sequence length="221" mass="24250">MPHTEEKKREVLKEKAKKKASGAKPHGHSGPTAETGKTGNIPICSKNSKDNAHRQEGGRQNFCPFATSWPALPSKAFKPVTTTVTIPKTSEPPSAKAPSTAENIINKAPTTVSVNDDAQLINILKMLINVIRSLIAGRQTPAALAARQLLEPLVPVLHGIHYRNSMNARGKPCPFVLQWNVRFLRPRHADLALRLVAMDSPTDVIALQETYERKDKDFQAS</sequence>
<keyword evidence="2" id="KW-1185">Reference proteome</keyword>
<proteinExistence type="predicted"/>
<evidence type="ECO:0000313" key="1">
    <source>
        <dbReference type="EMBL" id="KAH6947527.1"/>
    </source>
</evidence>
<dbReference type="EMBL" id="CM023481">
    <property type="protein sequence ID" value="KAH6947527.1"/>
    <property type="molecule type" value="Genomic_DNA"/>
</dbReference>
<comment type="caution">
    <text evidence="1">The sequence shown here is derived from an EMBL/GenBank/DDBJ whole genome shotgun (WGS) entry which is preliminary data.</text>
</comment>
<name>A0ACB7TQ87_HYAAI</name>
<dbReference type="Proteomes" id="UP000821845">
    <property type="component" value="Chromosome 1"/>
</dbReference>
<organism evidence="1 2">
    <name type="scientific">Hyalomma asiaticum</name>
    <name type="common">Tick</name>
    <dbReference type="NCBI Taxonomy" id="266040"/>
    <lineage>
        <taxon>Eukaryota</taxon>
        <taxon>Metazoa</taxon>
        <taxon>Ecdysozoa</taxon>
        <taxon>Arthropoda</taxon>
        <taxon>Chelicerata</taxon>
        <taxon>Arachnida</taxon>
        <taxon>Acari</taxon>
        <taxon>Parasitiformes</taxon>
        <taxon>Ixodida</taxon>
        <taxon>Ixodoidea</taxon>
        <taxon>Ixodidae</taxon>
        <taxon>Hyalomminae</taxon>
        <taxon>Hyalomma</taxon>
    </lineage>
</organism>
<accession>A0ACB7TQ87</accession>
<evidence type="ECO:0000313" key="2">
    <source>
        <dbReference type="Proteomes" id="UP000821845"/>
    </source>
</evidence>
<gene>
    <name evidence="1" type="ORF">HPB50_019633</name>
</gene>
<reference evidence="1" key="1">
    <citation type="submission" date="2020-05" db="EMBL/GenBank/DDBJ databases">
        <title>Large-scale comparative analyses of tick genomes elucidate their genetic diversity and vector capacities.</title>
        <authorList>
            <person name="Jia N."/>
            <person name="Wang J."/>
            <person name="Shi W."/>
            <person name="Du L."/>
            <person name="Sun Y."/>
            <person name="Zhan W."/>
            <person name="Jiang J."/>
            <person name="Wang Q."/>
            <person name="Zhang B."/>
            <person name="Ji P."/>
            <person name="Sakyi L.B."/>
            <person name="Cui X."/>
            <person name="Yuan T."/>
            <person name="Jiang B."/>
            <person name="Yang W."/>
            <person name="Lam T.T.-Y."/>
            <person name="Chang Q."/>
            <person name="Ding S."/>
            <person name="Wang X."/>
            <person name="Zhu J."/>
            <person name="Ruan X."/>
            <person name="Zhao L."/>
            <person name="Wei J."/>
            <person name="Que T."/>
            <person name="Du C."/>
            <person name="Cheng J."/>
            <person name="Dai P."/>
            <person name="Han X."/>
            <person name="Huang E."/>
            <person name="Gao Y."/>
            <person name="Liu J."/>
            <person name="Shao H."/>
            <person name="Ye R."/>
            <person name="Li L."/>
            <person name="Wei W."/>
            <person name="Wang X."/>
            <person name="Wang C."/>
            <person name="Yang T."/>
            <person name="Huo Q."/>
            <person name="Li W."/>
            <person name="Guo W."/>
            <person name="Chen H."/>
            <person name="Zhou L."/>
            <person name="Ni X."/>
            <person name="Tian J."/>
            <person name="Zhou Y."/>
            <person name="Sheng Y."/>
            <person name="Liu T."/>
            <person name="Pan Y."/>
            <person name="Xia L."/>
            <person name="Li J."/>
            <person name="Zhao F."/>
            <person name="Cao W."/>
        </authorList>
    </citation>
    <scope>NUCLEOTIDE SEQUENCE</scope>
    <source>
        <strain evidence="1">Hyas-2018</strain>
    </source>
</reference>
<protein>
    <submittedName>
        <fullName evidence="1">Uncharacterized protein</fullName>
    </submittedName>
</protein>